<sequence>MISWVYIRSIKKEKKKNGMYFYLYLFLFLFFFFLFLLGCFLVFVSKSLTHALGFRAQLVFQITQHSRDKILIESLISYLGCGRLVTSSDGKVQFRVEKFSDNSWRSKKFWYFLAVIWFAE</sequence>
<feature type="transmembrane region" description="Helical" evidence="1">
    <location>
        <begin position="21"/>
        <end position="44"/>
    </location>
</feature>
<dbReference type="EMBL" id="MN881998">
    <property type="protein sequence ID" value="QOE17454.1"/>
    <property type="molecule type" value="Genomic_DNA"/>
</dbReference>
<dbReference type="Pfam" id="PF00961">
    <property type="entry name" value="LAGLIDADG_1"/>
    <property type="match status" value="1"/>
</dbReference>
<keyword evidence="3" id="KW-0540">Nuclease</keyword>
<keyword evidence="3" id="KW-0378">Hydrolase</keyword>
<gene>
    <name evidence="4" type="primary">HE</name>
</gene>
<reference evidence="3" key="1">
    <citation type="journal article" date="2020" name="Sci. Rep.">
        <title>First characterization of the complete mitochondrial genome of fungal plant-pathogen Monilinia laxa which represents the mobile intron rich structure.</title>
        <authorList>
            <person name="Yildiz G."/>
            <person name="Ozkilinc H."/>
        </authorList>
    </citation>
    <scope>NUCLEOTIDE SEQUENCE</scope>
</reference>
<proteinExistence type="predicted"/>
<dbReference type="InterPro" id="IPR004860">
    <property type="entry name" value="LAGLIDADG_dom"/>
</dbReference>
<reference evidence="4" key="2">
    <citation type="journal article" date="2021" name="Front. Microbiol.">
        <title>Pan-Mitogenomics Approach Discovers Diversity and Dynamism in the Prominent Brown Rot Fungal Pathogens.</title>
        <authorList>
            <person name="Yildiz G."/>
            <person name="Ozkilinc H."/>
        </authorList>
    </citation>
    <scope>NUCLEOTIDE SEQUENCE</scope>
</reference>
<accession>A0A7L8EZE6</accession>
<dbReference type="SUPFAM" id="SSF55608">
    <property type="entry name" value="Homing endonucleases"/>
    <property type="match status" value="1"/>
</dbReference>
<dbReference type="InterPro" id="IPR027434">
    <property type="entry name" value="Homing_endonucl"/>
</dbReference>
<dbReference type="EMBL" id="MW794306">
    <property type="protein sequence ID" value="QYB20204.1"/>
    <property type="molecule type" value="Genomic_DNA"/>
</dbReference>
<keyword evidence="1" id="KW-1133">Transmembrane helix</keyword>
<evidence type="ECO:0000313" key="3">
    <source>
        <dbReference type="EMBL" id="QOE17454.1"/>
    </source>
</evidence>
<evidence type="ECO:0000313" key="4">
    <source>
        <dbReference type="EMBL" id="QYB19876.1"/>
    </source>
</evidence>
<keyword evidence="1" id="KW-0472">Membrane</keyword>
<dbReference type="AlphaFoldDB" id="A0A7L8EZE6"/>
<dbReference type="EMBL" id="MW794304">
    <property type="protein sequence ID" value="QYB20042.1"/>
    <property type="molecule type" value="Genomic_DNA"/>
</dbReference>
<name>A0A7L8EZE6_MONLA</name>
<feature type="domain" description="Homing endonuclease LAGLIDADG" evidence="2">
    <location>
        <begin position="38"/>
        <end position="101"/>
    </location>
</feature>
<dbReference type="GeneID" id="60235912"/>
<dbReference type="Gene3D" id="3.10.28.10">
    <property type="entry name" value="Homing endonucleases"/>
    <property type="match status" value="1"/>
</dbReference>
<keyword evidence="3" id="KW-0255">Endonuclease</keyword>
<dbReference type="EMBL" id="MW794305">
    <property type="protein sequence ID" value="QYB20138.1"/>
    <property type="molecule type" value="Genomic_DNA"/>
</dbReference>
<dbReference type="EMBL" id="MW794308">
    <property type="protein sequence ID" value="QYB20374.1"/>
    <property type="molecule type" value="Genomic_DNA"/>
</dbReference>
<keyword evidence="1" id="KW-0812">Transmembrane</keyword>
<evidence type="ECO:0000259" key="2">
    <source>
        <dbReference type="Pfam" id="PF00961"/>
    </source>
</evidence>
<dbReference type="EMBL" id="MW794307">
    <property type="protein sequence ID" value="QYB20289.1"/>
    <property type="molecule type" value="Genomic_DNA"/>
</dbReference>
<geneLocation type="mitochondrion" evidence="3"/>
<evidence type="ECO:0000256" key="1">
    <source>
        <dbReference type="SAM" id="Phobius"/>
    </source>
</evidence>
<protein>
    <submittedName>
        <fullName evidence="3">LAGLIDADG endonuclease</fullName>
    </submittedName>
</protein>
<keyword evidence="3" id="KW-0496">Mitochondrion</keyword>
<dbReference type="GO" id="GO:0004519">
    <property type="term" value="F:endonuclease activity"/>
    <property type="evidence" value="ECO:0007669"/>
    <property type="project" value="UniProtKB-KW"/>
</dbReference>
<dbReference type="EMBL" id="MW794303">
    <property type="protein sequence ID" value="QYB19961.1"/>
    <property type="molecule type" value="Genomic_DNA"/>
</dbReference>
<dbReference type="EMBL" id="MW794302">
    <property type="protein sequence ID" value="QYB19876.1"/>
    <property type="molecule type" value="Genomic_DNA"/>
</dbReference>
<organism evidence="3">
    <name type="scientific">Monilinia laxa</name>
    <name type="common">Brown rot fungus</name>
    <name type="synonym">Sclerotinia laxa</name>
    <dbReference type="NCBI Taxonomy" id="61186"/>
    <lineage>
        <taxon>Eukaryota</taxon>
        <taxon>Fungi</taxon>
        <taxon>Dikarya</taxon>
        <taxon>Ascomycota</taxon>
        <taxon>Pezizomycotina</taxon>
        <taxon>Leotiomycetes</taxon>
        <taxon>Helotiales</taxon>
        <taxon>Sclerotiniaceae</taxon>
        <taxon>Monilinia</taxon>
    </lineage>
</organism>
<dbReference type="RefSeq" id="YP_009945090.1">
    <property type="nucleotide sequence ID" value="NC_051483.1"/>
</dbReference>